<keyword evidence="9" id="KW-1185">Reference proteome</keyword>
<reference evidence="8 9" key="1">
    <citation type="submission" date="2021-03" db="EMBL/GenBank/DDBJ databases">
        <authorList>
            <person name="Gilmore M.S."/>
            <person name="Schwartzman J."/>
            <person name="Van Tyne D."/>
            <person name="Martin M."/>
            <person name="Earl A.M."/>
            <person name="Manson A.L."/>
            <person name="Straub T."/>
            <person name="Salamzade R."/>
            <person name="Saavedra J."/>
            <person name="Lebreton F."/>
            <person name="Prichula J."/>
            <person name="Schaufler K."/>
            <person name="Gaca A."/>
            <person name="Sgardioli B."/>
            <person name="Wagenaar J."/>
            <person name="Strong T."/>
        </authorList>
    </citation>
    <scope>NUCLEOTIDE SEQUENCE [LARGE SCALE GENOMIC DNA]</scope>
    <source>
        <strain evidence="8 9">665A</strain>
    </source>
</reference>
<dbReference type="InterPro" id="IPR018114">
    <property type="entry name" value="TRYPSIN_HIS"/>
</dbReference>
<organism evidence="8 9">
    <name type="scientific">Candidatus Enterococcus ferrettii</name>
    <dbReference type="NCBI Taxonomy" id="2815324"/>
    <lineage>
        <taxon>Bacteria</taxon>
        <taxon>Bacillati</taxon>
        <taxon>Bacillota</taxon>
        <taxon>Bacilli</taxon>
        <taxon>Lactobacillales</taxon>
        <taxon>Enterococcaceae</taxon>
        <taxon>Enterococcus</taxon>
    </lineage>
</organism>
<feature type="signal peptide" evidence="6">
    <location>
        <begin position="1"/>
        <end position="20"/>
    </location>
</feature>
<dbReference type="InterPro" id="IPR043504">
    <property type="entry name" value="Peptidase_S1_PA_chymotrypsin"/>
</dbReference>
<accession>A0ABV0ETZ1</accession>
<comment type="similarity">
    <text evidence="1 6">Belongs to the peptidase S1B family.</text>
</comment>
<dbReference type="InterPro" id="IPR008256">
    <property type="entry name" value="Peptidase_S1B"/>
</dbReference>
<gene>
    <name evidence="8" type="ORF">JZO67_004091</name>
</gene>
<dbReference type="PANTHER" id="PTHR15462">
    <property type="entry name" value="SERINE PROTEASE"/>
    <property type="match status" value="1"/>
</dbReference>
<protein>
    <recommendedName>
        <fullName evidence="6">Serine protease</fullName>
        <ecNumber evidence="6">3.4.21.-</ecNumber>
    </recommendedName>
</protein>
<name>A0ABV0ETZ1_9ENTE</name>
<dbReference type="PROSITE" id="PS00134">
    <property type="entry name" value="TRYPSIN_HIS"/>
    <property type="match status" value="1"/>
</dbReference>
<reference evidence="8 9" key="2">
    <citation type="submission" date="2024-02" db="EMBL/GenBank/DDBJ databases">
        <title>The Genome Sequence of Enterococcus sp. DIV0159.</title>
        <authorList>
            <person name="Earl A."/>
            <person name="Manson A."/>
            <person name="Gilmore M."/>
            <person name="Sanders J."/>
            <person name="Shea T."/>
            <person name="Howe W."/>
            <person name="Livny J."/>
            <person name="Cuomo C."/>
            <person name="Neafsey D."/>
            <person name="Birren B."/>
        </authorList>
    </citation>
    <scope>NUCLEOTIDE SEQUENCE [LARGE SCALE GENOMIC DNA]</scope>
    <source>
        <strain evidence="8 9">665A</strain>
    </source>
</reference>
<dbReference type="InterPro" id="IPR050966">
    <property type="entry name" value="Glutamyl_endopeptidase"/>
</dbReference>
<feature type="chain" id="PRO_5044993685" description="Serine protease" evidence="6">
    <location>
        <begin position="21"/>
        <end position="418"/>
    </location>
</feature>
<dbReference type="EMBL" id="JAFREL020000004">
    <property type="protein sequence ID" value="MEO1772109.1"/>
    <property type="molecule type" value="Genomic_DNA"/>
</dbReference>
<keyword evidence="3 6" id="KW-0732">Signal</keyword>
<evidence type="ECO:0000256" key="3">
    <source>
        <dbReference type="ARBA" id="ARBA00022729"/>
    </source>
</evidence>
<dbReference type="InterPro" id="IPR009003">
    <property type="entry name" value="Peptidase_S1_PA"/>
</dbReference>
<dbReference type="PANTHER" id="PTHR15462:SF8">
    <property type="entry name" value="SERINE PROTEASE"/>
    <property type="match status" value="1"/>
</dbReference>
<keyword evidence="5 6" id="KW-0720">Serine protease</keyword>
<evidence type="ECO:0000256" key="2">
    <source>
        <dbReference type="ARBA" id="ARBA00022670"/>
    </source>
</evidence>
<evidence type="ECO:0000313" key="8">
    <source>
        <dbReference type="EMBL" id="MEO1772109.1"/>
    </source>
</evidence>
<dbReference type="PRINTS" id="PR00839">
    <property type="entry name" value="V8PROTEASE"/>
</dbReference>
<keyword evidence="2 6" id="KW-0645">Protease</keyword>
<comment type="caution">
    <text evidence="8">The sequence shown here is derived from an EMBL/GenBank/DDBJ whole genome shotgun (WGS) entry which is preliminary data.</text>
</comment>
<evidence type="ECO:0000256" key="4">
    <source>
        <dbReference type="ARBA" id="ARBA00022801"/>
    </source>
</evidence>
<evidence type="ECO:0000256" key="6">
    <source>
        <dbReference type="RuleBase" id="RU004296"/>
    </source>
</evidence>
<evidence type="ECO:0000313" key="9">
    <source>
        <dbReference type="Proteomes" id="UP000664357"/>
    </source>
</evidence>
<keyword evidence="4 6" id="KW-0378">Hydrolase</keyword>
<evidence type="ECO:0000259" key="7">
    <source>
        <dbReference type="PROSITE" id="PS50240"/>
    </source>
</evidence>
<dbReference type="PROSITE" id="PS50240">
    <property type="entry name" value="TRYPSIN_DOM"/>
    <property type="match status" value="1"/>
</dbReference>
<dbReference type="Pfam" id="PF07538">
    <property type="entry name" value="ChW"/>
    <property type="match status" value="3"/>
</dbReference>
<dbReference type="Gene3D" id="2.40.10.10">
    <property type="entry name" value="Trypsin-like serine proteases"/>
    <property type="match status" value="2"/>
</dbReference>
<dbReference type="SUPFAM" id="SSF50494">
    <property type="entry name" value="Trypsin-like serine proteases"/>
    <property type="match status" value="1"/>
</dbReference>
<dbReference type="SMART" id="SM00728">
    <property type="entry name" value="ChW"/>
    <property type="match status" value="3"/>
</dbReference>
<evidence type="ECO:0000256" key="1">
    <source>
        <dbReference type="ARBA" id="ARBA00008764"/>
    </source>
</evidence>
<dbReference type="RefSeq" id="WP_242704547.1">
    <property type="nucleotide sequence ID" value="NZ_JAFREL020000004.1"/>
</dbReference>
<proteinExistence type="inferred from homology"/>
<dbReference type="Proteomes" id="UP000664357">
    <property type="component" value="Unassembled WGS sequence"/>
</dbReference>
<dbReference type="EC" id="3.4.21.-" evidence="6"/>
<dbReference type="Pfam" id="PF13365">
    <property type="entry name" value="Trypsin_2"/>
    <property type="match status" value="1"/>
</dbReference>
<evidence type="ECO:0000256" key="5">
    <source>
        <dbReference type="ARBA" id="ARBA00022825"/>
    </source>
</evidence>
<sequence length="418" mass="45377">MKKKLLFLMLLVCFSGNSHAYANEMDLVDENGEVTPYDDYVMTEIPSETPAIKGTESVEPRVIFYPDQRIKVNNTQIFPYSAIVYIRSTFPNGGVIQGSGSMIGKDSVLTAGHCIFDKSKGGWATSVEVSPGKDGSNQPYGTAQSIRLSTTEGWKNSTGTYSNEHDIGLIRLNQNIGTVTGNFGMNASVALGTRITLSGYHGDKNGVMYTQSGYPKTINGASISHQLDTTPGASGSAVYNDSQQIVAVHAGGNSESNLAPRFDWAKYQLVYTWATGKNPSSGKVTGVNYNSHVLNNGWMGYVANGQTSGTTNENKRMEALRIVLQGYSGGVQYRAHTQNIGWMSWVSNDQTAGTTGEKRQMEAVQIKLTGAIANTHNIEYRAHVKNKGWTPWVRNGETAGTIGQNLQMESIQIRLVGK</sequence>
<dbReference type="InterPro" id="IPR006637">
    <property type="entry name" value="ChW"/>
</dbReference>
<feature type="domain" description="Peptidase S1" evidence="7">
    <location>
        <begin position="51"/>
        <end position="398"/>
    </location>
</feature>
<dbReference type="InterPro" id="IPR001254">
    <property type="entry name" value="Trypsin_dom"/>
</dbReference>